<evidence type="ECO:0000313" key="6">
    <source>
        <dbReference type="Proteomes" id="UP001500740"/>
    </source>
</evidence>
<dbReference type="Gene3D" id="1.20.120.530">
    <property type="entry name" value="GntR ligand-binding domain-like"/>
    <property type="match status" value="1"/>
</dbReference>
<evidence type="ECO:0000256" key="3">
    <source>
        <dbReference type="ARBA" id="ARBA00023163"/>
    </source>
</evidence>
<dbReference type="SUPFAM" id="SSF46785">
    <property type="entry name" value="Winged helix' DNA-binding domain"/>
    <property type="match status" value="1"/>
</dbReference>
<name>A0ABN1A333_9BACI</name>
<sequence length="224" mass="26108">MQYIGFMGTQNSFKTIQRQSLREQVYHQLKTAIIRLDLEPGQKVKDQELAEKFQVSRTPVREALRRLEDEGLVVTSPGSFTRVAEIHEEEVKQATLVVATLHALAAREACYYLREQDLLELRQINHRLEFSLRENDLISAVECDDQFHNVFLEQSRNDEIIRALEPVEPKIRRLEFAKFNSVEGIYSVSDHELIIEASNHQNLNKVSDLVKQNWMSLFELLTQK</sequence>
<dbReference type="InterPro" id="IPR036388">
    <property type="entry name" value="WH-like_DNA-bd_sf"/>
</dbReference>
<dbReference type="Proteomes" id="UP001500740">
    <property type="component" value="Unassembled WGS sequence"/>
</dbReference>
<comment type="caution">
    <text evidence="5">The sequence shown here is derived from an EMBL/GenBank/DDBJ whole genome shotgun (WGS) entry which is preliminary data.</text>
</comment>
<dbReference type="PANTHER" id="PTHR43537:SF24">
    <property type="entry name" value="GLUCONATE OPERON TRANSCRIPTIONAL REPRESSOR"/>
    <property type="match status" value="1"/>
</dbReference>
<accession>A0ABN1A333</accession>
<dbReference type="SMART" id="SM00345">
    <property type="entry name" value="HTH_GNTR"/>
    <property type="match status" value="1"/>
</dbReference>
<dbReference type="InterPro" id="IPR011711">
    <property type="entry name" value="GntR_C"/>
</dbReference>
<gene>
    <name evidence="5" type="ORF">GCM10008935_22810</name>
</gene>
<evidence type="ECO:0000313" key="5">
    <source>
        <dbReference type="EMBL" id="GAA0466340.1"/>
    </source>
</evidence>
<feature type="domain" description="HTH gntR-type" evidence="4">
    <location>
        <begin position="19"/>
        <end position="86"/>
    </location>
</feature>
<evidence type="ECO:0000256" key="1">
    <source>
        <dbReference type="ARBA" id="ARBA00023015"/>
    </source>
</evidence>
<dbReference type="InterPro" id="IPR000524">
    <property type="entry name" value="Tscrpt_reg_HTH_GntR"/>
</dbReference>
<proteinExistence type="predicted"/>
<dbReference type="PANTHER" id="PTHR43537">
    <property type="entry name" value="TRANSCRIPTIONAL REGULATOR, GNTR FAMILY"/>
    <property type="match status" value="1"/>
</dbReference>
<dbReference type="InterPro" id="IPR008920">
    <property type="entry name" value="TF_FadR/GntR_C"/>
</dbReference>
<dbReference type="Gene3D" id="1.10.10.10">
    <property type="entry name" value="Winged helix-like DNA-binding domain superfamily/Winged helix DNA-binding domain"/>
    <property type="match status" value="1"/>
</dbReference>
<organism evidence="5 6">
    <name type="scientific">Alkalibacillus silvisoli</name>
    <dbReference type="NCBI Taxonomy" id="392823"/>
    <lineage>
        <taxon>Bacteria</taxon>
        <taxon>Bacillati</taxon>
        <taxon>Bacillota</taxon>
        <taxon>Bacilli</taxon>
        <taxon>Bacillales</taxon>
        <taxon>Bacillaceae</taxon>
        <taxon>Alkalibacillus</taxon>
    </lineage>
</organism>
<keyword evidence="1" id="KW-0805">Transcription regulation</keyword>
<dbReference type="Pfam" id="PF00392">
    <property type="entry name" value="GntR"/>
    <property type="match status" value="1"/>
</dbReference>
<reference evidence="5 6" key="1">
    <citation type="journal article" date="2019" name="Int. J. Syst. Evol. Microbiol.">
        <title>The Global Catalogue of Microorganisms (GCM) 10K type strain sequencing project: providing services to taxonomists for standard genome sequencing and annotation.</title>
        <authorList>
            <consortium name="The Broad Institute Genomics Platform"/>
            <consortium name="The Broad Institute Genome Sequencing Center for Infectious Disease"/>
            <person name="Wu L."/>
            <person name="Ma J."/>
        </authorList>
    </citation>
    <scope>NUCLEOTIDE SEQUENCE [LARGE SCALE GENOMIC DNA]</scope>
    <source>
        <strain evidence="5 6">JCM 14193</strain>
    </source>
</reference>
<dbReference type="SUPFAM" id="SSF48008">
    <property type="entry name" value="GntR ligand-binding domain-like"/>
    <property type="match status" value="1"/>
</dbReference>
<keyword evidence="2" id="KW-0238">DNA-binding</keyword>
<protein>
    <submittedName>
        <fullName evidence="5">GntR family transcriptional regulator</fullName>
    </submittedName>
</protein>
<evidence type="ECO:0000259" key="4">
    <source>
        <dbReference type="PROSITE" id="PS50949"/>
    </source>
</evidence>
<dbReference type="Pfam" id="PF07729">
    <property type="entry name" value="FCD"/>
    <property type="match status" value="1"/>
</dbReference>
<keyword evidence="3" id="KW-0804">Transcription</keyword>
<dbReference type="PROSITE" id="PS50949">
    <property type="entry name" value="HTH_GNTR"/>
    <property type="match status" value="1"/>
</dbReference>
<dbReference type="EMBL" id="BAAACZ010000018">
    <property type="protein sequence ID" value="GAA0466340.1"/>
    <property type="molecule type" value="Genomic_DNA"/>
</dbReference>
<evidence type="ECO:0000256" key="2">
    <source>
        <dbReference type="ARBA" id="ARBA00023125"/>
    </source>
</evidence>
<dbReference type="InterPro" id="IPR036390">
    <property type="entry name" value="WH_DNA-bd_sf"/>
</dbReference>
<dbReference type="PRINTS" id="PR00035">
    <property type="entry name" value="HTHGNTR"/>
</dbReference>
<keyword evidence="6" id="KW-1185">Reference proteome</keyword>
<dbReference type="CDD" id="cd07377">
    <property type="entry name" value="WHTH_GntR"/>
    <property type="match status" value="1"/>
</dbReference>